<keyword evidence="7 12" id="KW-0675">Receptor</keyword>
<accession>A0AAX6TLI2</accession>
<dbReference type="Proteomes" id="UP000694906">
    <property type="component" value="Unplaced"/>
</dbReference>
<dbReference type="GO" id="GO:0007197">
    <property type="term" value="P:adenylate cyclase-inhibiting G protein-coupled acetylcholine receptor signaling pathway"/>
    <property type="evidence" value="ECO:0007669"/>
    <property type="project" value="TreeGrafter"/>
</dbReference>
<dbReference type="PROSITE" id="PS50262">
    <property type="entry name" value="G_PROTEIN_RECEP_F1_2"/>
    <property type="match status" value="1"/>
</dbReference>
<dbReference type="GO" id="GO:0007204">
    <property type="term" value="P:positive regulation of cytosolic calcium ion concentration"/>
    <property type="evidence" value="ECO:0007669"/>
    <property type="project" value="InterPro"/>
</dbReference>
<evidence type="ECO:0000256" key="3">
    <source>
        <dbReference type="ARBA" id="ARBA00022692"/>
    </source>
</evidence>
<dbReference type="PRINTS" id="PR01726">
    <property type="entry name" value="HISTAMINEH4R"/>
</dbReference>
<sequence length="255" mass="29008">MVAVWVLSFLTNGPLILISESWKKSTSTTCEPGFFITWYIAVFTSLLEFLVPILVAYFNVHTYWSLWKRGNLSRCLSQPGVPSVSSSDGHGHTCRQGPGSRVTLPAQKEAAAFLDPGKPRRKSSVLFFSRAHKNNSIIASKMNSLSQSDSLALQQKEHFELLRARKLAKSLAILLGVFAICWPPYSLTTIIHSIFQVQDFAKSNWYKVAFWLQWFNSFVNPFLYPLCHKCFQKAFLKIFRVRRQSIPAHNRSVSS</sequence>
<evidence type="ECO:0000313" key="12">
    <source>
        <dbReference type="RefSeq" id="XP_021120970.1"/>
    </source>
</evidence>
<keyword evidence="2" id="KW-1003">Cell membrane</keyword>
<dbReference type="GO" id="GO:0006954">
    <property type="term" value="P:inflammatory response"/>
    <property type="evidence" value="ECO:0007669"/>
    <property type="project" value="InterPro"/>
</dbReference>
<evidence type="ECO:0000256" key="2">
    <source>
        <dbReference type="ARBA" id="ARBA00022475"/>
    </source>
</evidence>
<dbReference type="PANTHER" id="PTHR24247:SF199">
    <property type="entry name" value="HISTAMINE H4 RECEPTOR"/>
    <property type="match status" value="1"/>
</dbReference>
<dbReference type="InterPro" id="IPR000276">
    <property type="entry name" value="GPCR_Rhodpsn"/>
</dbReference>
<dbReference type="GO" id="GO:0004969">
    <property type="term" value="F:histamine receptor activity"/>
    <property type="evidence" value="ECO:0007669"/>
    <property type="project" value="InterPro"/>
</dbReference>
<evidence type="ECO:0000256" key="4">
    <source>
        <dbReference type="ARBA" id="ARBA00022989"/>
    </source>
</evidence>
<keyword evidence="11" id="KW-1185">Reference proteome</keyword>
<dbReference type="GO" id="GO:0007187">
    <property type="term" value="P:G protein-coupled receptor signaling pathway, coupled to cyclic nucleotide second messenger"/>
    <property type="evidence" value="ECO:0007669"/>
    <property type="project" value="TreeGrafter"/>
</dbReference>
<dbReference type="GO" id="GO:0016907">
    <property type="term" value="F:G protein-coupled acetylcholine receptor activity"/>
    <property type="evidence" value="ECO:0007669"/>
    <property type="project" value="TreeGrafter"/>
</dbReference>
<feature type="domain" description="G-protein coupled receptors family 1 profile" evidence="10">
    <location>
        <begin position="1"/>
        <end position="224"/>
    </location>
</feature>
<dbReference type="Gene3D" id="1.20.1070.10">
    <property type="entry name" value="Rhodopsin 7-helix transmembrane proteins"/>
    <property type="match status" value="1"/>
</dbReference>
<dbReference type="GO" id="GO:0030425">
    <property type="term" value="C:dendrite"/>
    <property type="evidence" value="ECO:0007669"/>
    <property type="project" value="TreeGrafter"/>
</dbReference>
<evidence type="ECO:0000256" key="1">
    <source>
        <dbReference type="ARBA" id="ARBA00004651"/>
    </source>
</evidence>
<evidence type="ECO:0000256" key="6">
    <source>
        <dbReference type="ARBA" id="ARBA00023136"/>
    </source>
</evidence>
<evidence type="ECO:0000259" key="10">
    <source>
        <dbReference type="PROSITE" id="PS50262"/>
    </source>
</evidence>
<dbReference type="GO" id="GO:0045202">
    <property type="term" value="C:synapse"/>
    <property type="evidence" value="ECO:0007669"/>
    <property type="project" value="TreeGrafter"/>
</dbReference>
<dbReference type="GO" id="GO:0005886">
    <property type="term" value="C:plasma membrane"/>
    <property type="evidence" value="ECO:0007669"/>
    <property type="project" value="UniProtKB-SubCell"/>
</dbReference>
<feature type="transmembrane region" description="Helical" evidence="9">
    <location>
        <begin position="35"/>
        <end position="60"/>
    </location>
</feature>
<gene>
    <name evidence="12" type="primary">Hrh4</name>
</gene>
<evidence type="ECO:0000313" key="11">
    <source>
        <dbReference type="Proteomes" id="UP000694906"/>
    </source>
</evidence>
<keyword evidence="6 9" id="KW-0472">Membrane</keyword>
<feature type="transmembrane region" description="Helical" evidence="9">
    <location>
        <begin position="171"/>
        <end position="196"/>
    </location>
</feature>
<comment type="subcellular location">
    <subcellularLocation>
        <location evidence="1">Cell membrane</location>
        <topology evidence="1">Multi-pass membrane protein</topology>
    </subcellularLocation>
</comment>
<dbReference type="CTD" id="59340"/>
<keyword evidence="4 9" id="KW-1133">Transmembrane helix</keyword>
<proteinExistence type="predicted"/>
<dbReference type="GeneID" id="101708797"/>
<name>A0AAX6TLI2_HETGA</name>
<dbReference type="GO" id="GO:0043408">
    <property type="term" value="P:regulation of MAPK cascade"/>
    <property type="evidence" value="ECO:0007669"/>
    <property type="project" value="InterPro"/>
</dbReference>
<dbReference type="AlphaFoldDB" id="A0AAX6TLI2"/>
<dbReference type="GO" id="GO:0004993">
    <property type="term" value="F:G protein-coupled serotonin receptor activity"/>
    <property type="evidence" value="ECO:0007669"/>
    <property type="project" value="TreeGrafter"/>
</dbReference>
<keyword evidence="3 9" id="KW-0812">Transmembrane</keyword>
<dbReference type="InterPro" id="IPR008102">
    <property type="entry name" value="Histamine_H4_rcpt"/>
</dbReference>
<reference evidence="12" key="1">
    <citation type="submission" date="2025-08" db="UniProtKB">
        <authorList>
            <consortium name="RefSeq"/>
        </authorList>
    </citation>
    <scope>IDENTIFICATION</scope>
</reference>
<protein>
    <submittedName>
        <fullName evidence="12">Histamine H4 receptor</fullName>
    </submittedName>
</protein>
<keyword evidence="5" id="KW-0297">G-protein coupled receptor</keyword>
<dbReference type="SUPFAM" id="SSF81321">
    <property type="entry name" value="Family A G protein-coupled receptor-like"/>
    <property type="match status" value="1"/>
</dbReference>
<dbReference type="Pfam" id="PF00001">
    <property type="entry name" value="7tm_1"/>
    <property type="match status" value="1"/>
</dbReference>
<dbReference type="PRINTS" id="PR00237">
    <property type="entry name" value="GPCRRHODOPSN"/>
</dbReference>
<organism evidence="11 12">
    <name type="scientific">Heterocephalus glaber</name>
    <name type="common">Naked mole rat</name>
    <dbReference type="NCBI Taxonomy" id="10181"/>
    <lineage>
        <taxon>Eukaryota</taxon>
        <taxon>Metazoa</taxon>
        <taxon>Chordata</taxon>
        <taxon>Craniata</taxon>
        <taxon>Vertebrata</taxon>
        <taxon>Euteleostomi</taxon>
        <taxon>Mammalia</taxon>
        <taxon>Eutheria</taxon>
        <taxon>Euarchontoglires</taxon>
        <taxon>Glires</taxon>
        <taxon>Rodentia</taxon>
        <taxon>Hystricomorpha</taxon>
        <taxon>Bathyergidae</taxon>
        <taxon>Heterocephalus</taxon>
    </lineage>
</organism>
<evidence type="ECO:0000256" key="8">
    <source>
        <dbReference type="ARBA" id="ARBA00023224"/>
    </source>
</evidence>
<evidence type="ECO:0000256" key="7">
    <source>
        <dbReference type="ARBA" id="ARBA00023170"/>
    </source>
</evidence>
<feature type="transmembrane region" description="Helical" evidence="9">
    <location>
        <begin position="208"/>
        <end position="227"/>
    </location>
</feature>
<dbReference type="InterPro" id="IPR017452">
    <property type="entry name" value="GPCR_Rhodpsn_7TM"/>
</dbReference>
<dbReference type="RefSeq" id="XP_021120970.1">
    <property type="nucleotide sequence ID" value="XM_021265311.1"/>
</dbReference>
<evidence type="ECO:0000256" key="9">
    <source>
        <dbReference type="SAM" id="Phobius"/>
    </source>
</evidence>
<dbReference type="PANTHER" id="PTHR24247">
    <property type="entry name" value="5-HYDROXYTRYPTAMINE RECEPTOR"/>
    <property type="match status" value="1"/>
</dbReference>
<keyword evidence="8" id="KW-0807">Transducer</keyword>
<evidence type="ECO:0000256" key="5">
    <source>
        <dbReference type="ARBA" id="ARBA00023040"/>
    </source>
</evidence>